<reference evidence="2" key="2">
    <citation type="submission" date="2023-07" db="EMBL/GenBank/DDBJ databases">
        <title>Genome of Winogradskyella sp. E313.</title>
        <authorList>
            <person name="Zhou Y."/>
        </authorList>
    </citation>
    <scope>NUCLEOTIDE SEQUENCE [LARGE SCALE GENOMIC DNA]</scope>
    <source>
        <strain evidence="2">E313</strain>
    </source>
</reference>
<comment type="caution">
    <text evidence="1">The sequence shown here is derived from an EMBL/GenBank/DDBJ whole genome shotgun (WGS) entry which is preliminary data.</text>
</comment>
<keyword evidence="2" id="KW-1185">Reference proteome</keyword>
<accession>A0ABS8ENL5</accession>
<dbReference type="InterPro" id="IPR045444">
    <property type="entry name" value="DUF6503"/>
</dbReference>
<protein>
    <submittedName>
        <fullName evidence="1">Deoxyribose-phosphate aldolase</fullName>
    </submittedName>
</protein>
<gene>
    <name evidence="1" type="ORF">J1C55_09505</name>
</gene>
<sequence>MKPIYTLFILVLFFNCKSEKTEKVLTADAIVNTSIDISGGNKVPNSKISFDFRGRKYLATRNNGAFVLGRVITTETNDSIFDLLSNDSFERFINDELITVADSMIPRYSASVNSVHYFSVLPYGLNDKAVHKELLGEESIKEKLYYKIKVTFSKEGGGEDYDDEFMYWISKDDHKVDFVAYSYAEDDGVGIRYREAYNERIVNGVRFVDYNNYKPDASVKSLLNLGQLFEDGKLQLLSKIELEAITVDLIDN</sequence>
<dbReference type="Pfam" id="PF20113">
    <property type="entry name" value="DUF6503"/>
    <property type="match status" value="1"/>
</dbReference>
<name>A0ABS8ENL5_9FLAO</name>
<dbReference type="EMBL" id="JAFMPT010000011">
    <property type="protein sequence ID" value="MCC1484824.1"/>
    <property type="molecule type" value="Genomic_DNA"/>
</dbReference>
<reference evidence="2" key="1">
    <citation type="submission" date="2021-03" db="EMBL/GenBank/DDBJ databases">
        <title>Genome of Cognatishimia sp. F0-27.</title>
        <authorList>
            <person name="Ping X."/>
        </authorList>
    </citation>
    <scope>NUCLEOTIDE SEQUENCE [LARGE SCALE GENOMIC DNA]</scope>
    <source>
        <strain evidence="2">E313</strain>
    </source>
</reference>
<evidence type="ECO:0000313" key="2">
    <source>
        <dbReference type="Proteomes" id="UP000778797"/>
    </source>
</evidence>
<dbReference type="Proteomes" id="UP000778797">
    <property type="component" value="Unassembled WGS sequence"/>
</dbReference>
<organism evidence="1 2">
    <name type="scientific">Winogradskyella immobilis</name>
    <dbReference type="NCBI Taxonomy" id="2816852"/>
    <lineage>
        <taxon>Bacteria</taxon>
        <taxon>Pseudomonadati</taxon>
        <taxon>Bacteroidota</taxon>
        <taxon>Flavobacteriia</taxon>
        <taxon>Flavobacteriales</taxon>
        <taxon>Flavobacteriaceae</taxon>
        <taxon>Winogradskyella</taxon>
    </lineage>
</organism>
<dbReference type="RefSeq" id="WP_227477278.1">
    <property type="nucleotide sequence ID" value="NZ_JAFMPT010000011.1"/>
</dbReference>
<proteinExistence type="predicted"/>
<evidence type="ECO:0000313" key="1">
    <source>
        <dbReference type="EMBL" id="MCC1484824.1"/>
    </source>
</evidence>